<feature type="chain" id="PRO_5047308812" evidence="9">
    <location>
        <begin position="23"/>
        <end position="542"/>
    </location>
</feature>
<keyword evidence="12" id="KW-1185">Reference proteome</keyword>
<evidence type="ECO:0000256" key="3">
    <source>
        <dbReference type="ARBA" id="ARBA00022448"/>
    </source>
</evidence>
<evidence type="ECO:0000313" key="11">
    <source>
        <dbReference type="EMBL" id="OOE85671.1"/>
    </source>
</evidence>
<dbReference type="InterPro" id="IPR013686">
    <property type="entry name" value="Polypept-transport_assoc_ShlB"/>
</dbReference>
<dbReference type="Gene3D" id="3.10.20.310">
    <property type="entry name" value="membrane protein fhac"/>
    <property type="match status" value="1"/>
</dbReference>
<comment type="similarity">
    <text evidence="2">Belongs to the TPS (TC 1.B.20) family.</text>
</comment>
<dbReference type="Pfam" id="PF08479">
    <property type="entry name" value="POTRA_2"/>
    <property type="match status" value="1"/>
</dbReference>
<keyword evidence="9" id="KW-0732">Signal</keyword>
<evidence type="ECO:0000256" key="6">
    <source>
        <dbReference type="ARBA" id="ARBA00022927"/>
    </source>
</evidence>
<evidence type="ECO:0000313" key="12">
    <source>
        <dbReference type="Proteomes" id="UP000188627"/>
    </source>
</evidence>
<dbReference type="InterPro" id="IPR034746">
    <property type="entry name" value="POTRA"/>
</dbReference>
<keyword evidence="4" id="KW-1134">Transmembrane beta strand</keyword>
<feature type="domain" description="POTRA" evidence="10">
    <location>
        <begin position="66"/>
        <end position="141"/>
    </location>
</feature>
<feature type="signal peptide" evidence="9">
    <location>
        <begin position="1"/>
        <end position="22"/>
    </location>
</feature>
<keyword evidence="7" id="KW-0472">Membrane</keyword>
<gene>
    <name evidence="11" type="ORF">BZG74_13780</name>
</gene>
<dbReference type="EMBL" id="MUFC01000020">
    <property type="protein sequence ID" value="OOE85671.1"/>
    <property type="molecule type" value="Genomic_DNA"/>
</dbReference>
<keyword evidence="5" id="KW-0812">Transmembrane</keyword>
<keyword evidence="6" id="KW-0653">Protein transport</keyword>
<comment type="subcellular location">
    <subcellularLocation>
        <location evidence="1">Cell outer membrane</location>
    </subcellularLocation>
</comment>
<keyword evidence="8" id="KW-0998">Cell outer membrane</keyword>
<sequence>MYKLNPIPLALALLAFPASTLAQERPDAGQIQQQSQPRELAPLTPSVELDLDAGQLTTAEIGGAKVQVSAIRLQGNQVFSEEKLLAQLGDYKGKQYDMAGLQDLANQISQFYRKQGYVFASALLPAQDLASNELKIYVIEGRYGQVSTQGDSELATEAQRFVSPLQPGDVIESSLLERQLMIMGDLPGIAVVPVMRPGEQMGTGNLDVQVYETQRITGRVSADNHGSRFSGAYRGRGDLQVNRLLTVGDELSVSALYTSEETWLGSFSYAMPLMTNGLRGSLSYSHTDYTLGKGFEGYTGTADIFATGVSYPMLRSQTSNLRLSATLQYKDLDDTADISSYKKATESYSLPLALLFDHRDALGRGGVTWGSLSVTPGQMELSTSQIGSTVADDESFLLVNLEAIRLQALSDKLSLYGRFNSQWSNYEQLDGSESFSIGGPSGVRAFPVGEGSDSRGWLTQIELRYQSDWGIRPYVLLDAGRTIRGGTDEGARELAAAGFGARYKDQDFSVELVSAWKLDGGDAQADGRQKDPRLWFSANYSF</sequence>
<comment type="caution">
    <text evidence="11">The sequence shown here is derived from an EMBL/GenBank/DDBJ whole genome shotgun (WGS) entry which is preliminary data.</text>
</comment>
<evidence type="ECO:0000259" key="10">
    <source>
        <dbReference type="PROSITE" id="PS51779"/>
    </source>
</evidence>
<dbReference type="InterPro" id="IPR005565">
    <property type="entry name" value="Hemolysn_activator_HlyB_C"/>
</dbReference>
<dbReference type="InterPro" id="IPR051544">
    <property type="entry name" value="TPS_OM_transporter"/>
</dbReference>
<dbReference type="PANTHER" id="PTHR34597:SF1">
    <property type="entry name" value="HEME_HEMOPEXIN TRANSPORTER PROTEIN HUXB"/>
    <property type="match status" value="1"/>
</dbReference>
<evidence type="ECO:0000256" key="5">
    <source>
        <dbReference type="ARBA" id="ARBA00022692"/>
    </source>
</evidence>
<dbReference type="Gene3D" id="2.40.160.50">
    <property type="entry name" value="membrane protein fhac: a member of the omp85/tpsb transporter family"/>
    <property type="match status" value="1"/>
</dbReference>
<organism evidence="11 12">
    <name type="scientific">Salinivibrio sharmensis</name>
    <dbReference type="NCBI Taxonomy" id="390883"/>
    <lineage>
        <taxon>Bacteria</taxon>
        <taxon>Pseudomonadati</taxon>
        <taxon>Pseudomonadota</taxon>
        <taxon>Gammaproteobacteria</taxon>
        <taxon>Vibrionales</taxon>
        <taxon>Vibrionaceae</taxon>
        <taxon>Salinivibrio</taxon>
    </lineage>
</organism>
<dbReference type="PANTHER" id="PTHR34597">
    <property type="entry name" value="SLR1661 PROTEIN"/>
    <property type="match status" value="1"/>
</dbReference>
<accession>A0ABX3K9R9</accession>
<evidence type="ECO:0000256" key="4">
    <source>
        <dbReference type="ARBA" id="ARBA00022452"/>
    </source>
</evidence>
<evidence type="ECO:0000256" key="1">
    <source>
        <dbReference type="ARBA" id="ARBA00004442"/>
    </source>
</evidence>
<name>A0ABX3K9R9_9GAMM</name>
<keyword evidence="3" id="KW-0813">Transport</keyword>
<dbReference type="Pfam" id="PF03865">
    <property type="entry name" value="ShlB"/>
    <property type="match status" value="1"/>
</dbReference>
<evidence type="ECO:0000256" key="9">
    <source>
        <dbReference type="SAM" id="SignalP"/>
    </source>
</evidence>
<dbReference type="Proteomes" id="UP000188627">
    <property type="component" value="Unassembled WGS sequence"/>
</dbReference>
<dbReference type="PROSITE" id="PS51779">
    <property type="entry name" value="POTRA"/>
    <property type="match status" value="1"/>
</dbReference>
<evidence type="ECO:0000256" key="7">
    <source>
        <dbReference type="ARBA" id="ARBA00023136"/>
    </source>
</evidence>
<evidence type="ECO:0000256" key="8">
    <source>
        <dbReference type="ARBA" id="ARBA00023237"/>
    </source>
</evidence>
<protein>
    <submittedName>
        <fullName evidence="11">Peptide ABC transporter permease</fullName>
    </submittedName>
</protein>
<evidence type="ECO:0000256" key="2">
    <source>
        <dbReference type="ARBA" id="ARBA00009055"/>
    </source>
</evidence>
<reference evidence="12" key="1">
    <citation type="submission" date="2017-01" db="EMBL/GenBank/DDBJ databases">
        <title>Draft genome of the species Salinivibrio sharmensis.</title>
        <authorList>
            <person name="Lopez-Hermoso C."/>
            <person name="De La Haba R."/>
            <person name="Sanchez-Porro C."/>
            <person name="Ventosa A."/>
        </authorList>
    </citation>
    <scope>NUCLEOTIDE SEQUENCE [LARGE SCALE GENOMIC DNA]</scope>
    <source>
        <strain evidence="12">CBH463</strain>
    </source>
</reference>
<proteinExistence type="inferred from homology"/>